<feature type="coiled-coil region" evidence="16">
    <location>
        <begin position="45"/>
        <end position="127"/>
    </location>
</feature>
<comment type="subunit">
    <text evidence="14">F-type ATPases have 2 components, F(1) - the catalytic core - and F(0) - the membrane proton channel. F(1) has five subunits: alpha(3), beta(3), gamma(1), delta(1), epsilon(1). F(0) has three main subunits: a(1), b(2) and c(10-14). The alpha and beta chains form an alternating ring which encloses part of the gamma chain. F(1) is attached to F(0) by a central stalk formed by the gamma and epsilon chains, while a peripheral stalk is formed by the delta and b chains.</text>
</comment>
<evidence type="ECO:0000256" key="5">
    <source>
        <dbReference type="ARBA" id="ARBA00022781"/>
    </source>
</evidence>
<feature type="transmembrane region" description="Helical" evidence="14">
    <location>
        <begin position="6"/>
        <end position="27"/>
    </location>
</feature>
<comment type="similarity">
    <text evidence="1 14 15">Belongs to the ATPase B chain family.</text>
</comment>
<dbReference type="InterPro" id="IPR002146">
    <property type="entry name" value="ATP_synth_b/b'su_bac/chlpt"/>
</dbReference>
<evidence type="ECO:0000256" key="1">
    <source>
        <dbReference type="ARBA" id="ARBA00005513"/>
    </source>
</evidence>
<keyword evidence="6 14" id="KW-1133">Transmembrane helix</keyword>
<keyword evidence="5 14" id="KW-0375">Hydrogen ion transport</keyword>
<keyword evidence="7 14" id="KW-0406">Ion transport</keyword>
<dbReference type="AlphaFoldDB" id="A0A0S3QTK7"/>
<evidence type="ECO:0000256" key="2">
    <source>
        <dbReference type="ARBA" id="ARBA00022448"/>
    </source>
</evidence>
<dbReference type="Pfam" id="PF00430">
    <property type="entry name" value="ATP-synt_B"/>
    <property type="match status" value="1"/>
</dbReference>
<keyword evidence="9 14" id="KW-0066">ATP synthesis</keyword>
<evidence type="ECO:0000256" key="16">
    <source>
        <dbReference type="SAM" id="Coils"/>
    </source>
</evidence>
<sequence>MVELNYTILIQMVIFIALVLTLNKLLYQPIFKIMDERQKVVEGSLEEAKRLSQETERMLSEYESKLIEARQKAVQVVNQAKIQAQEEQKEALTRARKEFEQSLAELRSRLEEEKQQAREKLRQMVNYLAILISEKILGRKLEERL</sequence>
<dbReference type="GO" id="GO:0046933">
    <property type="term" value="F:proton-transporting ATP synthase activity, rotational mechanism"/>
    <property type="evidence" value="ECO:0007669"/>
    <property type="project" value="UniProtKB-UniRule"/>
</dbReference>
<keyword evidence="18" id="KW-1185">Reference proteome</keyword>
<evidence type="ECO:0000256" key="11">
    <source>
        <dbReference type="ARBA" id="ARBA00025614"/>
    </source>
</evidence>
<protein>
    <recommendedName>
        <fullName evidence="14">ATP synthase subunit b</fullName>
    </recommendedName>
    <alternativeName>
        <fullName evidence="14">ATP synthase F(0) sector subunit b</fullName>
    </alternativeName>
    <alternativeName>
        <fullName evidence="14">ATPase subunit I</fullName>
    </alternativeName>
    <alternativeName>
        <fullName evidence="14">F-type ATPase subunit b</fullName>
        <shortName evidence="14">F-ATPase subunit b</shortName>
    </alternativeName>
</protein>
<dbReference type="EMBL" id="AP013035">
    <property type="protein sequence ID" value="BAT71673.1"/>
    <property type="molecule type" value="Genomic_DNA"/>
</dbReference>
<evidence type="ECO:0000256" key="3">
    <source>
        <dbReference type="ARBA" id="ARBA00022547"/>
    </source>
</evidence>
<keyword evidence="16" id="KW-0175">Coiled coil</keyword>
<evidence type="ECO:0000256" key="8">
    <source>
        <dbReference type="ARBA" id="ARBA00023136"/>
    </source>
</evidence>
<dbReference type="KEGG" id="ttk:TST_0873"/>
<dbReference type="CDD" id="cd06503">
    <property type="entry name" value="ATP-synt_Fo_b"/>
    <property type="match status" value="1"/>
</dbReference>
<evidence type="ECO:0000256" key="6">
    <source>
        <dbReference type="ARBA" id="ARBA00022989"/>
    </source>
</evidence>
<evidence type="ECO:0000256" key="13">
    <source>
        <dbReference type="ARBA" id="ARBA00037847"/>
    </source>
</evidence>
<keyword evidence="14" id="KW-1003">Cell membrane</keyword>
<keyword evidence="17" id="KW-0378">Hydrolase</keyword>
<gene>
    <name evidence="14" type="primary">atpF</name>
    <name evidence="17" type="ORF">TST_0873</name>
</gene>
<name>A0A0S3QTK7_THET7</name>
<comment type="function">
    <text evidence="11">Component of the F(0) channel, it forms part of the peripheral stalk, linking F(1) to F(0). The b'-subunit is a diverged and duplicated form of b found in plants and photosynthetic bacteria.</text>
</comment>
<evidence type="ECO:0000256" key="12">
    <source>
        <dbReference type="ARBA" id="ARBA00026054"/>
    </source>
</evidence>
<dbReference type="GO" id="GO:0046961">
    <property type="term" value="F:proton-transporting ATPase activity, rotational mechanism"/>
    <property type="evidence" value="ECO:0007669"/>
    <property type="project" value="TreeGrafter"/>
</dbReference>
<dbReference type="NCBIfam" id="TIGR01144">
    <property type="entry name" value="ATP_synt_b"/>
    <property type="match status" value="1"/>
</dbReference>
<accession>A0A0S3QTK7</accession>
<dbReference type="GO" id="GO:0012505">
    <property type="term" value="C:endomembrane system"/>
    <property type="evidence" value="ECO:0007669"/>
    <property type="project" value="UniProtKB-SubCell"/>
</dbReference>
<dbReference type="HAMAP" id="MF_01398">
    <property type="entry name" value="ATP_synth_b_bprime"/>
    <property type="match status" value="1"/>
</dbReference>
<dbReference type="GO" id="GO:0045259">
    <property type="term" value="C:proton-transporting ATP synthase complex"/>
    <property type="evidence" value="ECO:0007669"/>
    <property type="project" value="UniProtKB-KW"/>
</dbReference>
<keyword evidence="4 14" id="KW-0812">Transmembrane</keyword>
<comment type="function">
    <text evidence="10 14">F(1)F(0) ATP synthase produces ATP from ADP in the presence of a proton or sodium gradient. F-type ATPases consist of two structural domains, F(1) containing the extramembraneous catalytic core and F(0) containing the membrane proton channel, linked together by a central stalk and a peripheral stalk. During catalysis, ATP synthesis in the catalytic domain of F(1) is coupled via a rotary mechanism of the central stalk subunits to proton translocation.</text>
</comment>
<dbReference type="Proteomes" id="UP000063234">
    <property type="component" value="Chromosome"/>
</dbReference>
<evidence type="ECO:0000256" key="7">
    <source>
        <dbReference type="ARBA" id="ARBA00023065"/>
    </source>
</evidence>
<keyword evidence="3 14" id="KW-0138">CF(0)</keyword>
<keyword evidence="8 14" id="KW-0472">Membrane</keyword>
<dbReference type="InterPro" id="IPR050059">
    <property type="entry name" value="ATP_synthase_B_chain"/>
</dbReference>
<dbReference type="PANTHER" id="PTHR33445:SF2">
    <property type="entry name" value="ATP SYNTHASE SUBUNIT B', CHLOROPLASTIC"/>
    <property type="match status" value="1"/>
</dbReference>
<evidence type="ECO:0000313" key="17">
    <source>
        <dbReference type="EMBL" id="BAT71673.1"/>
    </source>
</evidence>
<comment type="subcellular location">
    <subcellularLocation>
        <location evidence="14">Cell membrane</location>
        <topology evidence="14">Single-pass membrane protein</topology>
    </subcellularLocation>
    <subcellularLocation>
        <location evidence="13">Endomembrane system</location>
        <topology evidence="13">Single-pass membrane protein</topology>
    </subcellularLocation>
</comment>
<dbReference type="STRING" id="1298851.TST_0873"/>
<evidence type="ECO:0000313" key="18">
    <source>
        <dbReference type="Proteomes" id="UP000063234"/>
    </source>
</evidence>
<dbReference type="InterPro" id="IPR005864">
    <property type="entry name" value="ATP_synth_F0_bsu_bac"/>
</dbReference>
<reference evidence="18" key="1">
    <citation type="journal article" date="2018" name="Science">
        <title>A primordial and reversible TCA cycle in a facultatively chemolithoautotrophic thermophile.</title>
        <authorList>
            <person name="Nunoura T."/>
            <person name="Chikaraishi Y."/>
            <person name="Izaki R."/>
            <person name="Suwa T."/>
            <person name="Sato T."/>
            <person name="Harada T."/>
            <person name="Mori K."/>
            <person name="Kato Y."/>
            <person name="Miyazaki M."/>
            <person name="Shimamura S."/>
            <person name="Yanagawa K."/>
            <person name="Shuto A."/>
            <person name="Ohkouchi N."/>
            <person name="Fujita N."/>
            <person name="Takaki Y."/>
            <person name="Atomi H."/>
            <person name="Takai K."/>
        </authorList>
    </citation>
    <scope>NUCLEOTIDE SEQUENCE [LARGE SCALE GENOMIC DNA]</scope>
    <source>
        <strain evidence="18">DSM 17441 / JCM 13301 / NBRC 103674 / ABI70S6</strain>
    </source>
</reference>
<evidence type="ECO:0000256" key="15">
    <source>
        <dbReference type="RuleBase" id="RU003848"/>
    </source>
</evidence>
<keyword evidence="2 14" id="KW-0813">Transport</keyword>
<dbReference type="Gene3D" id="6.10.250.1580">
    <property type="match status" value="1"/>
</dbReference>
<dbReference type="GO" id="GO:0016787">
    <property type="term" value="F:hydrolase activity"/>
    <property type="evidence" value="ECO:0007669"/>
    <property type="project" value="UniProtKB-KW"/>
</dbReference>
<dbReference type="RefSeq" id="WP_068549671.1">
    <property type="nucleotide sequence ID" value="NZ_AP013035.1"/>
</dbReference>
<comment type="subunit">
    <text evidence="12">F-type ATPases have 2 components, F(1) - the catalytic core - and F(0) - the membrane proton channel. F(1) has five subunits: alpha(3), beta(3), gamma(1), delta(1), epsilon(1). F(0) has four main subunits: a(1), b(2) and c(10-14). The alpha and beta chains form an alternating ring which encloses part of the gamma chain. F(1) is attached to F(0) by a central stalk formed by the gamma and epsilon chains, while a peripheral stalk is formed by the delta and b chains.</text>
</comment>
<proteinExistence type="inferred from homology"/>
<evidence type="ECO:0000256" key="9">
    <source>
        <dbReference type="ARBA" id="ARBA00023310"/>
    </source>
</evidence>
<dbReference type="GO" id="GO:0005886">
    <property type="term" value="C:plasma membrane"/>
    <property type="evidence" value="ECO:0007669"/>
    <property type="project" value="UniProtKB-SubCell"/>
</dbReference>
<organism evidence="17 18">
    <name type="scientific">Thermosulfidibacter takaii (strain DSM 17441 / JCM 13301 / NBRC 103674 / ABI70S6)</name>
    <dbReference type="NCBI Taxonomy" id="1298851"/>
    <lineage>
        <taxon>Bacteria</taxon>
        <taxon>Pseudomonadati</taxon>
        <taxon>Thermosulfidibacterota</taxon>
        <taxon>Thermosulfidibacteria</taxon>
        <taxon>Thermosulfidibacterales</taxon>
        <taxon>Thermosulfidibacteraceae</taxon>
    </lineage>
</organism>
<dbReference type="OrthoDB" id="49468at2"/>
<evidence type="ECO:0000256" key="4">
    <source>
        <dbReference type="ARBA" id="ARBA00022692"/>
    </source>
</evidence>
<evidence type="ECO:0000256" key="10">
    <source>
        <dbReference type="ARBA" id="ARBA00025198"/>
    </source>
</evidence>
<dbReference type="PANTHER" id="PTHR33445">
    <property type="entry name" value="ATP SYNTHASE SUBUNIT B', CHLOROPLASTIC"/>
    <property type="match status" value="1"/>
</dbReference>
<evidence type="ECO:0000256" key="14">
    <source>
        <dbReference type="HAMAP-Rule" id="MF_01398"/>
    </source>
</evidence>